<proteinExistence type="predicted"/>
<dbReference type="OrthoDB" id="5521464at2"/>
<dbReference type="STRING" id="290397.Adeh_3800"/>
<evidence type="ECO:0000313" key="1">
    <source>
        <dbReference type="EMBL" id="ABC83566.1"/>
    </source>
</evidence>
<reference evidence="1" key="1">
    <citation type="submission" date="2006-01" db="EMBL/GenBank/DDBJ databases">
        <title>Complete sequence of Anaeromyxobacter dehalogenans 2CP-C.</title>
        <authorList>
            <consortium name="US DOE Joint Genome Institute"/>
            <person name="Copeland A."/>
            <person name="Lucas S."/>
            <person name="Lapidus A."/>
            <person name="Barry K."/>
            <person name="Detter J.C."/>
            <person name="Glavina T."/>
            <person name="Hammon N."/>
            <person name="Israni S."/>
            <person name="Pitluck S."/>
            <person name="Brettin T."/>
            <person name="Bruce D."/>
            <person name="Han C."/>
            <person name="Tapia R."/>
            <person name="Gilna P."/>
            <person name="Kiss H."/>
            <person name="Schmutz J."/>
            <person name="Larimer F."/>
            <person name="Land M."/>
            <person name="Kyrpides N."/>
            <person name="Anderson I."/>
            <person name="Sanford R.A."/>
            <person name="Ritalahti K.M."/>
            <person name="Thomas H.S."/>
            <person name="Kirby J.R."/>
            <person name="Zhulin I.B."/>
            <person name="Loeffler F.E."/>
            <person name="Richardson P."/>
        </authorList>
    </citation>
    <scope>NUCLEOTIDE SEQUENCE</scope>
    <source>
        <strain evidence="1">2CP-C</strain>
    </source>
</reference>
<dbReference type="Pfam" id="PF09650">
    <property type="entry name" value="PHA_gran_rgn"/>
    <property type="match status" value="1"/>
</dbReference>
<organism evidence="1 2">
    <name type="scientific">Anaeromyxobacter dehalogenans (strain 2CP-C)</name>
    <dbReference type="NCBI Taxonomy" id="290397"/>
    <lineage>
        <taxon>Bacteria</taxon>
        <taxon>Pseudomonadati</taxon>
        <taxon>Myxococcota</taxon>
        <taxon>Myxococcia</taxon>
        <taxon>Myxococcales</taxon>
        <taxon>Cystobacterineae</taxon>
        <taxon>Anaeromyxobacteraceae</taxon>
        <taxon>Anaeromyxobacter</taxon>
    </lineage>
</organism>
<dbReference type="HOGENOM" id="CLU_2393418_0_0_7"/>
<dbReference type="EMBL" id="CP000251">
    <property type="protein sequence ID" value="ABC83566.1"/>
    <property type="molecule type" value="Genomic_DNA"/>
</dbReference>
<evidence type="ECO:0000313" key="2">
    <source>
        <dbReference type="Proteomes" id="UP000001935"/>
    </source>
</evidence>
<protein>
    <recommendedName>
        <fullName evidence="3">Polyhydroxyalkanoic acid system protein</fullName>
    </recommendedName>
</protein>
<accession>Q2IG61</accession>
<evidence type="ECO:0008006" key="3">
    <source>
        <dbReference type="Google" id="ProtNLM"/>
    </source>
</evidence>
<dbReference type="Proteomes" id="UP000001935">
    <property type="component" value="Chromosome"/>
</dbReference>
<dbReference type="InterPro" id="IPR013433">
    <property type="entry name" value="PHA_gran_rgn"/>
</dbReference>
<sequence>MPQITRKYPGKKAGEIYEKVDEVMERIAEKLSLDYQKDGGAKTGKVSKMGVSGAYAVKDEEVVIDLKFPMLVPGSMRDKVQQDIERKLDGLFG</sequence>
<name>Q2IG61_ANADE</name>
<dbReference type="KEGG" id="ade:Adeh_3800"/>
<gene>
    <name evidence="1" type="ordered locus">Adeh_3800</name>
</gene>
<dbReference type="RefSeq" id="WP_011422848.1">
    <property type="nucleotide sequence ID" value="NC_007760.1"/>
</dbReference>
<dbReference type="AlphaFoldDB" id="Q2IG61"/>